<keyword evidence="1" id="KW-0732">Signal</keyword>
<reference evidence="3" key="1">
    <citation type="submission" date="2021-01" db="EMBL/GenBank/DDBJ databases">
        <title>Whole genome shotgun sequence of Rugosimonospora africana NBRC 104875.</title>
        <authorList>
            <person name="Komaki H."/>
            <person name="Tamura T."/>
        </authorList>
    </citation>
    <scope>NUCLEOTIDE SEQUENCE</scope>
    <source>
        <strain evidence="3">NBRC 104875</strain>
    </source>
</reference>
<dbReference type="PANTHER" id="PTHR38792:SF3">
    <property type="entry name" value="BNR_ASP-BOX REPEAT DOMAIN PROTEIN (AFU_ORTHOLOGUE AFUA_7G06430)-RELATED"/>
    <property type="match status" value="1"/>
</dbReference>
<feature type="chain" id="PRO_5035200219" description="CBM6 domain-containing protein" evidence="1">
    <location>
        <begin position="24"/>
        <end position="895"/>
    </location>
</feature>
<proteinExistence type="predicted"/>
<dbReference type="EMBL" id="BONZ01000092">
    <property type="protein sequence ID" value="GIH20262.1"/>
    <property type="molecule type" value="Genomic_DNA"/>
</dbReference>
<dbReference type="AlphaFoldDB" id="A0A8J3VV55"/>
<dbReference type="Pfam" id="PF14200">
    <property type="entry name" value="RicinB_lectin_2"/>
    <property type="match status" value="2"/>
</dbReference>
<dbReference type="SMART" id="SM00458">
    <property type="entry name" value="RICIN"/>
    <property type="match status" value="1"/>
</dbReference>
<dbReference type="CDD" id="cd00161">
    <property type="entry name" value="beta-trefoil_Ricin-like"/>
    <property type="match status" value="1"/>
</dbReference>
<dbReference type="Gene3D" id="3.40.50.1110">
    <property type="entry name" value="SGNH hydrolase"/>
    <property type="match status" value="1"/>
</dbReference>
<dbReference type="PROSITE" id="PS51175">
    <property type="entry name" value="CBM6"/>
    <property type="match status" value="1"/>
</dbReference>
<dbReference type="CDD" id="cd01833">
    <property type="entry name" value="XynB_like"/>
    <property type="match status" value="1"/>
</dbReference>
<dbReference type="Proteomes" id="UP000642748">
    <property type="component" value="Unassembled WGS sequence"/>
</dbReference>
<comment type="caution">
    <text evidence="3">The sequence shown here is derived from an EMBL/GenBank/DDBJ whole genome shotgun (WGS) entry which is preliminary data.</text>
</comment>
<dbReference type="Gene3D" id="2.60.120.260">
    <property type="entry name" value="Galactose-binding domain-like"/>
    <property type="match status" value="1"/>
</dbReference>
<dbReference type="GO" id="GO:0030246">
    <property type="term" value="F:carbohydrate binding"/>
    <property type="evidence" value="ECO:0007669"/>
    <property type="project" value="InterPro"/>
</dbReference>
<dbReference type="SUPFAM" id="SSF50370">
    <property type="entry name" value="Ricin B-like lectins"/>
    <property type="match status" value="1"/>
</dbReference>
<accession>A0A8J3VV55</accession>
<protein>
    <recommendedName>
        <fullName evidence="2">CBM6 domain-containing protein</fullName>
    </recommendedName>
</protein>
<evidence type="ECO:0000313" key="3">
    <source>
        <dbReference type="EMBL" id="GIH20262.1"/>
    </source>
</evidence>
<dbReference type="Gene3D" id="2.80.10.50">
    <property type="match status" value="3"/>
</dbReference>
<evidence type="ECO:0000313" key="4">
    <source>
        <dbReference type="Proteomes" id="UP000642748"/>
    </source>
</evidence>
<keyword evidence="4" id="KW-1185">Reference proteome</keyword>
<dbReference type="Gene3D" id="2.120.10.10">
    <property type="match status" value="1"/>
</dbReference>
<dbReference type="InterPro" id="IPR005084">
    <property type="entry name" value="CBM6"/>
</dbReference>
<dbReference type="SUPFAM" id="SSF49785">
    <property type="entry name" value="Galactose-binding domain-like"/>
    <property type="match status" value="1"/>
</dbReference>
<organism evidence="3 4">
    <name type="scientific">Rugosimonospora africana</name>
    <dbReference type="NCBI Taxonomy" id="556532"/>
    <lineage>
        <taxon>Bacteria</taxon>
        <taxon>Bacillati</taxon>
        <taxon>Actinomycetota</taxon>
        <taxon>Actinomycetes</taxon>
        <taxon>Micromonosporales</taxon>
        <taxon>Micromonosporaceae</taxon>
        <taxon>Rugosimonospora</taxon>
    </lineage>
</organism>
<dbReference type="PANTHER" id="PTHR38792">
    <property type="entry name" value="BNR/ASP-BOX REPEAT DOMAIN PROTEIN (AFU_ORTHOLOGUE AFUA_7G06430)-RELATED"/>
    <property type="match status" value="1"/>
</dbReference>
<dbReference type="InterPro" id="IPR008979">
    <property type="entry name" value="Galactose-bd-like_sf"/>
</dbReference>
<dbReference type="RefSeq" id="WP_203923685.1">
    <property type="nucleotide sequence ID" value="NZ_BONZ01000092.1"/>
</dbReference>
<dbReference type="SUPFAM" id="SSF52266">
    <property type="entry name" value="SGNH hydrolase"/>
    <property type="match status" value="1"/>
</dbReference>
<dbReference type="InterPro" id="IPR000772">
    <property type="entry name" value="Ricin_B_lectin"/>
</dbReference>
<evidence type="ECO:0000259" key="2">
    <source>
        <dbReference type="PROSITE" id="PS51175"/>
    </source>
</evidence>
<evidence type="ECO:0000256" key="1">
    <source>
        <dbReference type="SAM" id="SignalP"/>
    </source>
</evidence>
<dbReference type="SUPFAM" id="SSF50939">
    <property type="entry name" value="Sialidases"/>
    <property type="match status" value="1"/>
</dbReference>
<dbReference type="CDD" id="cd15482">
    <property type="entry name" value="Sialidase_non-viral"/>
    <property type="match status" value="1"/>
</dbReference>
<dbReference type="Pfam" id="PF13472">
    <property type="entry name" value="Lipase_GDSL_2"/>
    <property type="match status" value="1"/>
</dbReference>
<dbReference type="PROSITE" id="PS50231">
    <property type="entry name" value="RICIN_B_LECTIN"/>
    <property type="match status" value="1"/>
</dbReference>
<dbReference type="InterPro" id="IPR036514">
    <property type="entry name" value="SGNH_hydro_sf"/>
</dbReference>
<feature type="signal peptide" evidence="1">
    <location>
        <begin position="1"/>
        <end position="23"/>
    </location>
</feature>
<dbReference type="InterPro" id="IPR036278">
    <property type="entry name" value="Sialidase_sf"/>
</dbReference>
<dbReference type="InterPro" id="IPR013830">
    <property type="entry name" value="SGNH_hydro"/>
</dbReference>
<sequence>MSIRFAVAASAAGLLAASGVAVAAAQDSGPSTRAAAAPSAPGPGQRMGTGLGMYPRVIRLAYSGSADGRLIASVSTNDAPGQPVDSAQFFESTDDGVSFHPLSAISDPRAAGGRGSCCATLFELPQQVGAQPAGTLLFATTADTAATPGRSPEIRVWASHDQAHTWAYLSSCASAPGAPTGRGLWEPEFSVDSRGYLNCYFSDDARFVPGSHSGYDQAIAAATSTDGGLTWGPEHNVVAIPATATASYRPGMPNVRRLPNGTYFMSYELCGSGIPDSCEVRYRTSPDGWNWGTAATPGTVVESADGEHLFHAPTVAWTPQGGPNGRILMIGGLVKDAQGHIDYSASGTTIFANTENGGGGWYRIPAPVTVSFPNDPTPDDIVCDNYSSSLLPSTDGSTVLEVATKRQADGTCAPYFGSAPTLGTSDAAGVVSGETYRLRSVHSGLCFDVSGGSGQAGVTLEQWTCNGLDPQNWKLVDQGNGYFTLRSEQSNLCADVPGDSTSPGVAVRQNGCDDTAGQQWRLVNVGGTSYNLVSRASGLCLDVAGGSLTPGGTVQQWTCNGLGPQLWDFQHALTVMPLGDSITDGLNNTGGYRSDLFQLFTVDGRYVDFVGSQVGGPAQLHDQNHEGHPGWRIDQIDEQVAGWLATYRPDVVLLHIGTNDVIQNWALSQAPARLATLLDHITAADPRAEVDVATIVPFADATQEAVVRTYNAAIPGIVSARASAGEDVKLVDMHAAIGTADLSPDGVHPSNGGYSKMAARWYAQFTGEPMTRVEAEAGSNKRHDSSVVSTANASGNKKVGKLDYSDSYVDVVVNAPSAGAYRLYVRAASGASTQCGHTVTVNGQGSRVLMYGNFGWDQWVVVGTDVTLNAGANTVRFAHDVCYAELDSVDLAGPN</sequence>
<name>A0A8J3VV55_9ACTN</name>
<gene>
    <name evidence="3" type="ORF">Raf01_84340</name>
</gene>
<feature type="domain" description="CBM6" evidence="2">
    <location>
        <begin position="771"/>
        <end position="892"/>
    </location>
</feature>
<dbReference type="InterPro" id="IPR035992">
    <property type="entry name" value="Ricin_B-like_lectins"/>
</dbReference>